<comment type="caution">
    <text evidence="1">The sequence shown here is derived from an EMBL/GenBank/DDBJ whole genome shotgun (WGS) entry which is preliminary data.</text>
</comment>
<name>W2YDW1_PHYNI</name>
<accession>W2YDW1</accession>
<evidence type="ECO:0000313" key="1">
    <source>
        <dbReference type="EMBL" id="ETP33161.1"/>
    </source>
</evidence>
<protein>
    <submittedName>
        <fullName evidence="1">Uncharacterized protein</fullName>
    </submittedName>
</protein>
<reference evidence="1 2" key="1">
    <citation type="submission" date="2013-11" db="EMBL/GenBank/DDBJ databases">
        <title>The Genome Sequence of Phytophthora parasitica P10297.</title>
        <authorList>
            <consortium name="The Broad Institute Genomics Platform"/>
            <person name="Russ C."/>
            <person name="Tyler B."/>
            <person name="Panabieres F."/>
            <person name="Shan W."/>
            <person name="Tripathy S."/>
            <person name="Grunwald N."/>
            <person name="Machado M."/>
            <person name="Johnson C.S."/>
            <person name="Walker B."/>
            <person name="Young S.K."/>
            <person name="Zeng Q."/>
            <person name="Gargeya S."/>
            <person name="Fitzgerald M."/>
            <person name="Haas B."/>
            <person name="Abouelleil A."/>
            <person name="Allen A.W."/>
            <person name="Alvarado L."/>
            <person name="Arachchi H.M."/>
            <person name="Berlin A.M."/>
            <person name="Chapman S.B."/>
            <person name="Gainer-Dewar J."/>
            <person name="Goldberg J."/>
            <person name="Griggs A."/>
            <person name="Gujja S."/>
            <person name="Hansen M."/>
            <person name="Howarth C."/>
            <person name="Imamovic A."/>
            <person name="Ireland A."/>
            <person name="Larimer J."/>
            <person name="McCowan C."/>
            <person name="Murphy C."/>
            <person name="Pearson M."/>
            <person name="Poon T.W."/>
            <person name="Priest M."/>
            <person name="Roberts A."/>
            <person name="Saif S."/>
            <person name="Shea T."/>
            <person name="Sisk P."/>
            <person name="Sykes S."/>
            <person name="Wortman J."/>
            <person name="Nusbaum C."/>
            <person name="Birren B."/>
        </authorList>
    </citation>
    <scope>NUCLEOTIDE SEQUENCE [LARGE SCALE GENOMIC DNA]</scope>
    <source>
        <strain evidence="1 2">P10297</strain>
    </source>
</reference>
<sequence length="153" mass="17188">MRDLLNEYIGSCPRKWVTTERWQTAPVEEIVFKNRILAAMEIVPVVDRSVPIVAMLIHVAVERYLQGSVAEERPTGVVGLPHADWYLNLRSLSGYGEIHAGLGAIHTGPFAGIHVEVYIRVGEIREKLEWNTPETTEAKNVLKPREIEFGVAC</sequence>
<dbReference type="Proteomes" id="UP000018948">
    <property type="component" value="Unassembled WGS sequence"/>
</dbReference>
<dbReference type="AlphaFoldDB" id="W2YDW1"/>
<dbReference type="EMBL" id="ANIY01003811">
    <property type="protein sequence ID" value="ETP33161.1"/>
    <property type="molecule type" value="Genomic_DNA"/>
</dbReference>
<proteinExistence type="predicted"/>
<evidence type="ECO:0000313" key="2">
    <source>
        <dbReference type="Proteomes" id="UP000018948"/>
    </source>
</evidence>
<organism evidence="1 2">
    <name type="scientific">Phytophthora nicotianae P10297</name>
    <dbReference type="NCBI Taxonomy" id="1317064"/>
    <lineage>
        <taxon>Eukaryota</taxon>
        <taxon>Sar</taxon>
        <taxon>Stramenopiles</taxon>
        <taxon>Oomycota</taxon>
        <taxon>Peronosporomycetes</taxon>
        <taxon>Peronosporales</taxon>
        <taxon>Peronosporaceae</taxon>
        <taxon>Phytophthora</taxon>
    </lineage>
</organism>
<gene>
    <name evidence="1" type="ORF">F442_18260</name>
</gene>